<accession>A0A418QMA5</accession>
<dbReference type="InterPro" id="IPR001307">
    <property type="entry name" value="Thiosulphate_STrfase_CS"/>
</dbReference>
<organism evidence="3 4">
    <name type="scientific">Hymenobacter rubripertinctus</name>
    <dbReference type="NCBI Taxonomy" id="2029981"/>
    <lineage>
        <taxon>Bacteria</taxon>
        <taxon>Pseudomonadati</taxon>
        <taxon>Bacteroidota</taxon>
        <taxon>Cytophagia</taxon>
        <taxon>Cytophagales</taxon>
        <taxon>Hymenobacteraceae</taxon>
        <taxon>Hymenobacter</taxon>
    </lineage>
</organism>
<dbReference type="PANTHER" id="PTHR43031">
    <property type="entry name" value="FAD-DEPENDENT OXIDOREDUCTASE"/>
    <property type="match status" value="1"/>
</dbReference>
<feature type="chain" id="PRO_5019098569" evidence="1">
    <location>
        <begin position="20"/>
        <end position="150"/>
    </location>
</feature>
<dbReference type="EMBL" id="QYCN01000042">
    <property type="protein sequence ID" value="RIY06239.1"/>
    <property type="molecule type" value="Genomic_DNA"/>
</dbReference>
<dbReference type="CDD" id="cd00158">
    <property type="entry name" value="RHOD"/>
    <property type="match status" value="1"/>
</dbReference>
<dbReference type="InterPro" id="IPR050229">
    <property type="entry name" value="GlpE_sulfurtransferase"/>
</dbReference>
<dbReference type="Pfam" id="PF00581">
    <property type="entry name" value="Rhodanese"/>
    <property type="match status" value="1"/>
</dbReference>
<name>A0A418QMA5_9BACT</name>
<reference evidence="3 4" key="1">
    <citation type="submission" date="2019-01" db="EMBL/GenBank/DDBJ databases">
        <title>Hymenobacter humicola sp. nov., isolated from soils in Antarctica.</title>
        <authorList>
            <person name="Sedlacek I."/>
            <person name="Holochova P."/>
            <person name="Kralova S."/>
            <person name="Pantucek R."/>
            <person name="Stankova E."/>
            <person name="Vrbovska V."/>
            <person name="Kristofova L."/>
            <person name="Svec P."/>
            <person name="Busse H.-J."/>
        </authorList>
    </citation>
    <scope>NUCLEOTIDE SEQUENCE [LARGE SCALE GENOMIC DNA]</scope>
    <source>
        <strain evidence="3 4">CCM 8852</strain>
    </source>
</reference>
<dbReference type="GO" id="GO:0004792">
    <property type="term" value="F:thiosulfate-cyanide sulfurtransferase activity"/>
    <property type="evidence" value="ECO:0007669"/>
    <property type="project" value="InterPro"/>
</dbReference>
<gene>
    <name evidence="3" type="ORF">D0T11_19105</name>
</gene>
<comment type="caution">
    <text evidence="3">The sequence shown here is derived from an EMBL/GenBank/DDBJ whole genome shotgun (WGS) entry which is preliminary data.</text>
</comment>
<proteinExistence type="predicted"/>
<protein>
    <submittedName>
        <fullName evidence="3">Rhodanese-like domain-containing protein</fullName>
    </submittedName>
</protein>
<dbReference type="InterPro" id="IPR001763">
    <property type="entry name" value="Rhodanese-like_dom"/>
</dbReference>
<sequence length="150" mass="16117">MLRYLLLTTLAAAPLAVLAQRPAVPQEVKTEIPAAQKTALFTETGAIANPTVPVTPVAQVKQTLGRPNVVLLDVRTPEEYATGHLPGAGNLNFRAPDVAAQLQQLDPNKTYVVYCASGNRSNKTAVLMQEKGFKHVVNAGAYQDLKNDIK</sequence>
<keyword evidence="1" id="KW-0732">Signal</keyword>
<evidence type="ECO:0000259" key="2">
    <source>
        <dbReference type="PROSITE" id="PS50206"/>
    </source>
</evidence>
<feature type="domain" description="Rhodanese" evidence="2">
    <location>
        <begin position="65"/>
        <end position="150"/>
    </location>
</feature>
<dbReference type="SMART" id="SM00450">
    <property type="entry name" value="RHOD"/>
    <property type="match status" value="1"/>
</dbReference>
<dbReference type="AlphaFoldDB" id="A0A418QMA5"/>
<evidence type="ECO:0000256" key="1">
    <source>
        <dbReference type="SAM" id="SignalP"/>
    </source>
</evidence>
<keyword evidence="4" id="KW-1185">Reference proteome</keyword>
<dbReference type="PANTHER" id="PTHR43031:SF1">
    <property type="entry name" value="PYRIDINE NUCLEOTIDE-DISULPHIDE OXIDOREDUCTASE"/>
    <property type="match status" value="1"/>
</dbReference>
<dbReference type="PROSITE" id="PS50206">
    <property type="entry name" value="RHODANESE_3"/>
    <property type="match status" value="1"/>
</dbReference>
<dbReference type="Proteomes" id="UP000284250">
    <property type="component" value="Unassembled WGS sequence"/>
</dbReference>
<feature type="signal peptide" evidence="1">
    <location>
        <begin position="1"/>
        <end position="19"/>
    </location>
</feature>
<dbReference type="SUPFAM" id="SSF52821">
    <property type="entry name" value="Rhodanese/Cell cycle control phosphatase"/>
    <property type="match status" value="1"/>
</dbReference>
<dbReference type="InterPro" id="IPR036873">
    <property type="entry name" value="Rhodanese-like_dom_sf"/>
</dbReference>
<evidence type="ECO:0000313" key="4">
    <source>
        <dbReference type="Proteomes" id="UP000284250"/>
    </source>
</evidence>
<dbReference type="RefSeq" id="WP_119657416.1">
    <property type="nucleotide sequence ID" value="NZ_JBHUOI010000072.1"/>
</dbReference>
<dbReference type="Gene3D" id="3.40.250.10">
    <property type="entry name" value="Rhodanese-like domain"/>
    <property type="match status" value="1"/>
</dbReference>
<dbReference type="PROSITE" id="PS00380">
    <property type="entry name" value="RHODANESE_1"/>
    <property type="match status" value="1"/>
</dbReference>
<dbReference type="OrthoDB" id="9808735at2"/>
<evidence type="ECO:0000313" key="3">
    <source>
        <dbReference type="EMBL" id="RIY06239.1"/>
    </source>
</evidence>